<organism evidence="2 3">
    <name type="scientific">Paractinoplanes rishiriensis</name>
    <dbReference type="NCBI Taxonomy" id="1050105"/>
    <lineage>
        <taxon>Bacteria</taxon>
        <taxon>Bacillati</taxon>
        <taxon>Actinomycetota</taxon>
        <taxon>Actinomycetes</taxon>
        <taxon>Micromonosporales</taxon>
        <taxon>Micromonosporaceae</taxon>
        <taxon>Paractinoplanes</taxon>
    </lineage>
</organism>
<evidence type="ECO:0000313" key="2">
    <source>
        <dbReference type="EMBL" id="GIE96454.1"/>
    </source>
</evidence>
<feature type="region of interest" description="Disordered" evidence="1">
    <location>
        <begin position="118"/>
        <end position="141"/>
    </location>
</feature>
<comment type="caution">
    <text evidence="2">The sequence shown here is derived from an EMBL/GenBank/DDBJ whole genome shotgun (WGS) entry which is preliminary data.</text>
</comment>
<dbReference type="Proteomes" id="UP000636960">
    <property type="component" value="Unassembled WGS sequence"/>
</dbReference>
<evidence type="ECO:0000313" key="3">
    <source>
        <dbReference type="Proteomes" id="UP000636960"/>
    </source>
</evidence>
<reference evidence="2" key="1">
    <citation type="submission" date="2021-01" db="EMBL/GenBank/DDBJ databases">
        <title>Whole genome shotgun sequence of Actinoplanes rishiriensis NBRC 108556.</title>
        <authorList>
            <person name="Komaki H."/>
            <person name="Tamura T."/>
        </authorList>
    </citation>
    <scope>NUCLEOTIDE SEQUENCE</scope>
    <source>
        <strain evidence="2">NBRC 108556</strain>
    </source>
</reference>
<protein>
    <submittedName>
        <fullName evidence="2">Uncharacterized protein</fullName>
    </submittedName>
</protein>
<keyword evidence="3" id="KW-1185">Reference proteome</keyword>
<dbReference type="AlphaFoldDB" id="A0A919K083"/>
<proteinExistence type="predicted"/>
<name>A0A919K083_9ACTN</name>
<dbReference type="EMBL" id="BOMV01000046">
    <property type="protein sequence ID" value="GIE96454.1"/>
    <property type="molecule type" value="Genomic_DNA"/>
</dbReference>
<feature type="region of interest" description="Disordered" evidence="1">
    <location>
        <begin position="177"/>
        <end position="199"/>
    </location>
</feature>
<gene>
    <name evidence="2" type="ORF">Ari01nite_39190</name>
</gene>
<sequence length="326" mass="33148">MTGAEFGALGGGVDIDLLADYIGGALTGTPDESVVATLIADDPAWGDAYRELSAGMTAVGAELVRLAAEPMPVDLAERLDALLTVPVPATAGDPIAAPAPIPAELAAPPVPHLTAVRGDGAHGVPEEKTTQRARPTRAGARRRMRWATPIAIAAGVAAFAGFGLDYLSGQSAENSAGSAAQLSESQQRDSAADDAGVPPAAAAADLRILESGMDYTEQTLPDEPIAHALSAPDSGSASKQTRAAAESQALARLRGRPALQDCLDAIQLENAGGMISALSVDLARYQGAPAIIVRFTADNGTWAWASGPSCGMQGVGADTLKSRPVR</sequence>
<accession>A0A919K083</accession>
<dbReference type="RefSeq" id="WP_203782713.1">
    <property type="nucleotide sequence ID" value="NZ_BOMV01000046.1"/>
</dbReference>
<evidence type="ECO:0000256" key="1">
    <source>
        <dbReference type="SAM" id="MobiDB-lite"/>
    </source>
</evidence>